<evidence type="ECO:0000256" key="1">
    <source>
        <dbReference type="ARBA" id="ARBA00004651"/>
    </source>
</evidence>
<evidence type="ECO:0000256" key="3">
    <source>
        <dbReference type="ARBA" id="ARBA00022692"/>
    </source>
</evidence>
<dbReference type="AlphaFoldDB" id="A0A2A3ER92"/>
<keyword evidence="8" id="KW-0813">Transport</keyword>
<reference evidence="11 12" key="1">
    <citation type="submission" date="2014-07" db="EMBL/GenBank/DDBJ databases">
        <title>Genomic and transcriptomic analysis on Apis cerana provide comprehensive insights into honey bee biology.</title>
        <authorList>
            <person name="Diao Q."/>
            <person name="Sun L."/>
            <person name="Zheng H."/>
            <person name="Zheng H."/>
            <person name="Xu S."/>
            <person name="Wang S."/>
            <person name="Zeng Z."/>
            <person name="Hu F."/>
            <person name="Su S."/>
            <person name="Wu J."/>
        </authorList>
    </citation>
    <scope>NUCLEOTIDE SEQUENCE [LARGE SCALE GENOMIC DNA]</scope>
    <source>
        <tissue evidence="11">Pupae without intestine</tissue>
    </source>
</reference>
<dbReference type="FunFam" id="1.20.1250.20:FF:000055">
    <property type="entry name" value="Facilitated trehalose transporter Tret1-2 homolog"/>
    <property type="match status" value="1"/>
</dbReference>
<dbReference type="PROSITE" id="PS00217">
    <property type="entry name" value="SUGAR_TRANSPORT_2"/>
    <property type="match status" value="1"/>
</dbReference>
<evidence type="ECO:0000256" key="4">
    <source>
        <dbReference type="ARBA" id="ARBA00022989"/>
    </source>
</evidence>
<sequence>MAEKQEFKVLLRRRWPQYIGAISACMGGFSLGCGIGWSAPCVELLKEVHMYDISAIALIAAIFPLGAACGLPIVPFLIDKIGRKWLMLSLIPAFILGWVFIIIGVSVFALLVVGRFLTGACGGMFCVIVPMYSAEISEKQIRGTLGIFFQLLLVIGILYAYCCGYARNVVTTTGLCLVGPILFVIMMIFMPESPMFYMVKRNEEAAKKSMRFFRGPDYEDIDDELAIFKEQVEKSALQQVTFGAFMKKAVLKTLGIAYGLMFAQQFSGINAIIFYSETIFKLTGVDLDPLMQMVVFAVVQVIACIIAAALIDQVGRKVLLVVSFAVMCICLIGLAIFFIIKETNPPVADTLYWLPLLCACLYILSFCLGAGPIPWAYMGEIFPTKLKGTASTSAALFNWILAFIVTVSFSSVVEAVGMAPVFFFFALICALSVIFVIFLLVETKGKTFTEIQREFGTFEIEE</sequence>
<dbReference type="PRINTS" id="PR00171">
    <property type="entry name" value="SUGRTRNSPORT"/>
</dbReference>
<dbReference type="Gene3D" id="1.20.1250.20">
    <property type="entry name" value="MFS general substrate transporter like domains"/>
    <property type="match status" value="1"/>
</dbReference>
<dbReference type="EMBL" id="KZ288199">
    <property type="protein sequence ID" value="PBC33649.1"/>
    <property type="molecule type" value="Genomic_DNA"/>
</dbReference>
<keyword evidence="2" id="KW-1003">Cell membrane</keyword>
<keyword evidence="5 9" id="KW-0472">Membrane</keyword>
<dbReference type="InterPro" id="IPR036259">
    <property type="entry name" value="MFS_trans_sf"/>
</dbReference>
<feature type="transmembrane region" description="Helical" evidence="9">
    <location>
        <begin position="172"/>
        <end position="191"/>
    </location>
</feature>
<dbReference type="PROSITE" id="PS51257">
    <property type="entry name" value="PROKAR_LIPOPROTEIN"/>
    <property type="match status" value="1"/>
</dbReference>
<dbReference type="NCBIfam" id="TIGR00879">
    <property type="entry name" value="SP"/>
    <property type="match status" value="1"/>
</dbReference>
<dbReference type="GO" id="GO:0022857">
    <property type="term" value="F:transmembrane transporter activity"/>
    <property type="evidence" value="ECO:0007669"/>
    <property type="project" value="InterPro"/>
</dbReference>
<feature type="transmembrane region" description="Helical" evidence="9">
    <location>
        <begin position="421"/>
        <end position="441"/>
    </location>
</feature>
<dbReference type="GO" id="GO:0005886">
    <property type="term" value="C:plasma membrane"/>
    <property type="evidence" value="ECO:0007669"/>
    <property type="project" value="UniProtKB-SubCell"/>
</dbReference>
<feature type="transmembrane region" description="Helical" evidence="9">
    <location>
        <begin position="145"/>
        <end position="166"/>
    </location>
</feature>
<dbReference type="InterPro" id="IPR050549">
    <property type="entry name" value="MFS_Trehalose_Transporter"/>
</dbReference>
<feature type="transmembrane region" description="Helical" evidence="9">
    <location>
        <begin position="290"/>
        <end position="311"/>
    </location>
</feature>
<feature type="transmembrane region" description="Helical" evidence="9">
    <location>
        <begin position="116"/>
        <end position="133"/>
    </location>
</feature>
<evidence type="ECO:0000259" key="10">
    <source>
        <dbReference type="PROSITE" id="PS50850"/>
    </source>
</evidence>
<keyword evidence="12" id="KW-1185">Reference proteome</keyword>
<dbReference type="InterPro" id="IPR020846">
    <property type="entry name" value="MFS_dom"/>
</dbReference>
<dbReference type="Pfam" id="PF00083">
    <property type="entry name" value="Sugar_tr"/>
    <property type="match status" value="1"/>
</dbReference>
<evidence type="ECO:0000256" key="8">
    <source>
        <dbReference type="RuleBase" id="RU003346"/>
    </source>
</evidence>
<evidence type="ECO:0000313" key="12">
    <source>
        <dbReference type="Proteomes" id="UP000242457"/>
    </source>
</evidence>
<keyword evidence="3 9" id="KW-0812">Transmembrane</keyword>
<dbReference type="STRING" id="94128.A0A2A3ER92"/>
<keyword evidence="6" id="KW-0325">Glycoprotein</keyword>
<evidence type="ECO:0000256" key="2">
    <source>
        <dbReference type="ARBA" id="ARBA00022475"/>
    </source>
</evidence>
<dbReference type="InterPro" id="IPR003663">
    <property type="entry name" value="Sugar/inositol_transpt"/>
</dbReference>
<evidence type="ECO:0000256" key="6">
    <source>
        <dbReference type="ARBA" id="ARBA00023180"/>
    </source>
</evidence>
<dbReference type="PANTHER" id="PTHR48021:SF1">
    <property type="entry name" value="GH07001P-RELATED"/>
    <property type="match status" value="1"/>
</dbReference>
<organism evidence="11 12">
    <name type="scientific">Apis cerana cerana</name>
    <name type="common">Oriental honeybee</name>
    <dbReference type="NCBI Taxonomy" id="94128"/>
    <lineage>
        <taxon>Eukaryota</taxon>
        <taxon>Metazoa</taxon>
        <taxon>Ecdysozoa</taxon>
        <taxon>Arthropoda</taxon>
        <taxon>Hexapoda</taxon>
        <taxon>Insecta</taxon>
        <taxon>Pterygota</taxon>
        <taxon>Neoptera</taxon>
        <taxon>Endopterygota</taxon>
        <taxon>Hymenoptera</taxon>
        <taxon>Apocrita</taxon>
        <taxon>Aculeata</taxon>
        <taxon>Apoidea</taxon>
        <taxon>Anthophila</taxon>
        <taxon>Apidae</taxon>
        <taxon>Apis</taxon>
    </lineage>
</organism>
<feature type="transmembrane region" description="Helical" evidence="9">
    <location>
        <begin position="352"/>
        <end position="377"/>
    </location>
</feature>
<evidence type="ECO:0000256" key="9">
    <source>
        <dbReference type="SAM" id="Phobius"/>
    </source>
</evidence>
<feature type="transmembrane region" description="Helical" evidence="9">
    <location>
        <begin position="318"/>
        <end position="340"/>
    </location>
</feature>
<protein>
    <submittedName>
        <fullName evidence="11">Solute carrier family 2, facilitated glucose transporter member</fullName>
    </submittedName>
</protein>
<dbReference type="PANTHER" id="PTHR48021">
    <property type="match status" value="1"/>
</dbReference>
<comment type="similarity">
    <text evidence="7">Belongs to the major facilitator superfamily. Sugar transporter (TC 2.A.1.1) family. Trehalose transporter subfamily.</text>
</comment>
<dbReference type="SUPFAM" id="SSF103473">
    <property type="entry name" value="MFS general substrate transporter"/>
    <property type="match status" value="1"/>
</dbReference>
<dbReference type="PROSITE" id="PS50850">
    <property type="entry name" value="MFS"/>
    <property type="match status" value="1"/>
</dbReference>
<name>A0A2A3ER92_APICC</name>
<feature type="transmembrane region" description="Helical" evidence="9">
    <location>
        <begin position="18"/>
        <end position="39"/>
    </location>
</feature>
<feature type="transmembrane region" description="Helical" evidence="9">
    <location>
        <begin position="255"/>
        <end position="275"/>
    </location>
</feature>
<dbReference type="InterPro" id="IPR005828">
    <property type="entry name" value="MFS_sugar_transport-like"/>
</dbReference>
<dbReference type="Proteomes" id="UP000242457">
    <property type="component" value="Unassembled WGS sequence"/>
</dbReference>
<keyword evidence="11" id="KW-0762">Sugar transport</keyword>
<feature type="transmembrane region" description="Helical" evidence="9">
    <location>
        <begin position="389"/>
        <end position="409"/>
    </location>
</feature>
<evidence type="ECO:0000256" key="7">
    <source>
        <dbReference type="ARBA" id="ARBA00024348"/>
    </source>
</evidence>
<dbReference type="OrthoDB" id="6612291at2759"/>
<feature type="transmembrane region" description="Helical" evidence="9">
    <location>
        <begin position="85"/>
        <end position="110"/>
    </location>
</feature>
<keyword evidence="4 9" id="KW-1133">Transmembrane helix</keyword>
<gene>
    <name evidence="11" type="ORF">APICC_08090</name>
</gene>
<accession>A0A2A3ER92</accession>
<dbReference type="PROSITE" id="PS00216">
    <property type="entry name" value="SUGAR_TRANSPORT_1"/>
    <property type="match status" value="1"/>
</dbReference>
<comment type="subcellular location">
    <subcellularLocation>
        <location evidence="1">Cell membrane</location>
        <topology evidence="1">Multi-pass membrane protein</topology>
    </subcellularLocation>
</comment>
<feature type="domain" description="Major facilitator superfamily (MFS) profile" evidence="10">
    <location>
        <begin position="16"/>
        <end position="444"/>
    </location>
</feature>
<feature type="transmembrane region" description="Helical" evidence="9">
    <location>
        <begin position="51"/>
        <end position="78"/>
    </location>
</feature>
<evidence type="ECO:0000256" key="5">
    <source>
        <dbReference type="ARBA" id="ARBA00023136"/>
    </source>
</evidence>
<dbReference type="InterPro" id="IPR005829">
    <property type="entry name" value="Sugar_transporter_CS"/>
</dbReference>
<proteinExistence type="inferred from homology"/>
<evidence type="ECO:0000313" key="11">
    <source>
        <dbReference type="EMBL" id="PBC33649.1"/>
    </source>
</evidence>